<gene>
    <name evidence="2" type="ORF">BDN71DRAFT_1509398</name>
</gene>
<protein>
    <submittedName>
        <fullName evidence="2">Uncharacterized protein</fullName>
    </submittedName>
</protein>
<feature type="compositionally biased region" description="Polar residues" evidence="1">
    <location>
        <begin position="15"/>
        <end position="25"/>
    </location>
</feature>
<dbReference type="EMBL" id="MU154600">
    <property type="protein sequence ID" value="KAF9492490.1"/>
    <property type="molecule type" value="Genomic_DNA"/>
</dbReference>
<sequence>MHLNFLPSARDDCHNNNPSSRNSTEPLSFTVEATGIHGLTGTNSVACGNLITIASAHRNVHVNLAGLQGVSLNINFISGDSYFGAISNSNIGGTNNVNNSAYLIVTLET</sequence>
<reference evidence="2" key="1">
    <citation type="submission" date="2020-11" db="EMBL/GenBank/DDBJ databases">
        <authorList>
            <consortium name="DOE Joint Genome Institute"/>
            <person name="Ahrendt S."/>
            <person name="Riley R."/>
            <person name="Andreopoulos W."/>
            <person name="Labutti K."/>
            <person name="Pangilinan J."/>
            <person name="Ruiz-Duenas F.J."/>
            <person name="Barrasa J.M."/>
            <person name="Sanchez-Garcia M."/>
            <person name="Camarero S."/>
            <person name="Miyauchi S."/>
            <person name="Serrano A."/>
            <person name="Linde D."/>
            <person name="Babiker R."/>
            <person name="Drula E."/>
            <person name="Ayuso-Fernandez I."/>
            <person name="Pacheco R."/>
            <person name="Padilla G."/>
            <person name="Ferreira P."/>
            <person name="Barriuso J."/>
            <person name="Kellner H."/>
            <person name="Castanera R."/>
            <person name="Alfaro M."/>
            <person name="Ramirez L."/>
            <person name="Pisabarro A.G."/>
            <person name="Kuo A."/>
            <person name="Tritt A."/>
            <person name="Lipzen A."/>
            <person name="He G."/>
            <person name="Yan M."/>
            <person name="Ng V."/>
            <person name="Cullen D."/>
            <person name="Martin F."/>
            <person name="Rosso M.-N."/>
            <person name="Henrissat B."/>
            <person name="Hibbett D."/>
            <person name="Martinez A.T."/>
            <person name="Grigoriev I.V."/>
        </authorList>
    </citation>
    <scope>NUCLEOTIDE SEQUENCE</scope>
    <source>
        <strain evidence="2">ATCC 90797</strain>
    </source>
</reference>
<accession>A0A9P6DEG5</accession>
<proteinExistence type="predicted"/>
<dbReference type="AlphaFoldDB" id="A0A9P6DEG5"/>
<evidence type="ECO:0000313" key="2">
    <source>
        <dbReference type="EMBL" id="KAF9492490.1"/>
    </source>
</evidence>
<feature type="region of interest" description="Disordered" evidence="1">
    <location>
        <begin position="1"/>
        <end position="25"/>
    </location>
</feature>
<comment type="caution">
    <text evidence="2">The sequence shown here is derived from an EMBL/GenBank/DDBJ whole genome shotgun (WGS) entry which is preliminary data.</text>
</comment>
<organism evidence="2 3">
    <name type="scientific">Pleurotus eryngii</name>
    <name type="common">Boletus of the steppes</name>
    <dbReference type="NCBI Taxonomy" id="5323"/>
    <lineage>
        <taxon>Eukaryota</taxon>
        <taxon>Fungi</taxon>
        <taxon>Dikarya</taxon>
        <taxon>Basidiomycota</taxon>
        <taxon>Agaricomycotina</taxon>
        <taxon>Agaricomycetes</taxon>
        <taxon>Agaricomycetidae</taxon>
        <taxon>Agaricales</taxon>
        <taxon>Pleurotineae</taxon>
        <taxon>Pleurotaceae</taxon>
        <taxon>Pleurotus</taxon>
    </lineage>
</organism>
<evidence type="ECO:0000313" key="3">
    <source>
        <dbReference type="Proteomes" id="UP000807025"/>
    </source>
</evidence>
<dbReference type="Proteomes" id="UP000807025">
    <property type="component" value="Unassembled WGS sequence"/>
</dbReference>
<keyword evidence="3" id="KW-1185">Reference proteome</keyword>
<name>A0A9P6DEG5_PLEER</name>
<evidence type="ECO:0000256" key="1">
    <source>
        <dbReference type="SAM" id="MobiDB-lite"/>
    </source>
</evidence>